<keyword evidence="3" id="KW-1185">Reference proteome</keyword>
<reference evidence="3" key="1">
    <citation type="submission" date="2015-09" db="EMBL/GenBank/DDBJ databases">
        <authorList>
            <consortium name="Pathogen Informatics"/>
        </authorList>
    </citation>
    <scope>NUCLEOTIDE SEQUENCE [LARGE SCALE GENOMIC DNA]</scope>
    <source>
        <strain evidence="3">Lake Konstanz</strain>
    </source>
</reference>
<feature type="transmembrane region" description="Helical" evidence="1">
    <location>
        <begin position="6"/>
        <end position="30"/>
    </location>
</feature>
<organism evidence="2 3">
    <name type="scientific">Bodo saltans</name>
    <name type="common">Flagellated protozoan</name>
    <dbReference type="NCBI Taxonomy" id="75058"/>
    <lineage>
        <taxon>Eukaryota</taxon>
        <taxon>Discoba</taxon>
        <taxon>Euglenozoa</taxon>
        <taxon>Kinetoplastea</taxon>
        <taxon>Metakinetoplastina</taxon>
        <taxon>Eubodonida</taxon>
        <taxon>Bodonidae</taxon>
        <taxon>Bodo</taxon>
    </lineage>
</organism>
<accession>A0A0S4ILT4</accession>
<keyword evidence="1" id="KW-0812">Transmembrane</keyword>
<evidence type="ECO:0000313" key="3">
    <source>
        <dbReference type="Proteomes" id="UP000051952"/>
    </source>
</evidence>
<dbReference type="Proteomes" id="UP000051952">
    <property type="component" value="Unassembled WGS sequence"/>
</dbReference>
<keyword evidence="1" id="KW-1133">Transmembrane helix</keyword>
<proteinExistence type="predicted"/>
<evidence type="ECO:0000313" key="2">
    <source>
        <dbReference type="EMBL" id="CUE71818.1"/>
    </source>
</evidence>
<name>A0A0S4ILT4_BODSA</name>
<dbReference type="AlphaFoldDB" id="A0A0S4ILT4"/>
<dbReference type="VEuPathDB" id="TriTrypDB:BSAL_53680"/>
<sequence>MQSPLASFFFFFAPFTDELSILYQTLMLLFALSAKNRSFLREVQNRAKSLMCYSFLVCVSLNSRFRYYSPSLVTLNRGLLNPASNWFSSNCCTTTRSMTFFRFYGFRSSLVRKDSPLHIRSSQQHSLFVIAFLKNIDVLITTACLAFE</sequence>
<keyword evidence="1" id="KW-0472">Membrane</keyword>
<gene>
    <name evidence="2" type="ORF">BSAL_53680</name>
</gene>
<protein>
    <submittedName>
        <fullName evidence="2">GPI-anchored surface protein, putative</fullName>
    </submittedName>
</protein>
<dbReference type="EMBL" id="CYKH01000113">
    <property type="protein sequence ID" value="CUE71818.1"/>
    <property type="molecule type" value="Genomic_DNA"/>
</dbReference>
<evidence type="ECO:0000256" key="1">
    <source>
        <dbReference type="SAM" id="Phobius"/>
    </source>
</evidence>